<dbReference type="SUPFAM" id="SSF47203">
    <property type="entry name" value="Acyl-CoA dehydrogenase C-terminal domain-like"/>
    <property type="match status" value="1"/>
</dbReference>
<comment type="caution">
    <text evidence="10">The sequence shown here is derived from an EMBL/GenBank/DDBJ whole genome shotgun (WGS) entry which is preliminary data.</text>
</comment>
<dbReference type="Pfam" id="PF00441">
    <property type="entry name" value="Acyl-CoA_dh_1"/>
    <property type="match status" value="1"/>
</dbReference>
<keyword evidence="5" id="KW-0809">Transit peptide</keyword>
<dbReference type="PANTHER" id="PTHR43884">
    <property type="entry name" value="ACYL-COA DEHYDROGENASE"/>
    <property type="match status" value="1"/>
</dbReference>
<evidence type="ECO:0000256" key="6">
    <source>
        <dbReference type="ARBA" id="ARBA00023002"/>
    </source>
</evidence>
<dbReference type="InterPro" id="IPR009075">
    <property type="entry name" value="AcylCo_DH/oxidase_C"/>
</dbReference>
<evidence type="ECO:0000313" key="11">
    <source>
        <dbReference type="EMBL" id="RWS05886.1"/>
    </source>
</evidence>
<dbReference type="GO" id="GO:0003995">
    <property type="term" value="F:acyl-CoA dehydrogenase activity"/>
    <property type="evidence" value="ECO:0007669"/>
    <property type="project" value="TreeGrafter"/>
</dbReference>
<dbReference type="OrthoDB" id="354at2759"/>
<evidence type="ECO:0000256" key="2">
    <source>
        <dbReference type="ARBA" id="ARBA00009347"/>
    </source>
</evidence>
<dbReference type="GO" id="GO:0033539">
    <property type="term" value="P:fatty acid beta-oxidation using acyl-CoA dehydrogenase"/>
    <property type="evidence" value="ECO:0007669"/>
    <property type="project" value="TreeGrafter"/>
</dbReference>
<keyword evidence="12" id="KW-1185">Reference proteome</keyword>
<dbReference type="InterPro" id="IPR009100">
    <property type="entry name" value="AcylCoA_DH/oxidase_NM_dom_sf"/>
</dbReference>
<evidence type="ECO:0000256" key="4">
    <source>
        <dbReference type="ARBA" id="ARBA00022827"/>
    </source>
</evidence>
<evidence type="ECO:0000313" key="9">
    <source>
        <dbReference type="EMBL" id="RWS02435.1"/>
    </source>
</evidence>
<dbReference type="SUPFAM" id="SSF56645">
    <property type="entry name" value="Acyl-CoA dehydrogenase NM domain-like"/>
    <property type="match status" value="1"/>
</dbReference>
<dbReference type="AlphaFoldDB" id="A0A3S3NLX4"/>
<organism evidence="10 12">
    <name type="scientific">Dinothrombium tinctorium</name>
    <dbReference type="NCBI Taxonomy" id="1965070"/>
    <lineage>
        <taxon>Eukaryota</taxon>
        <taxon>Metazoa</taxon>
        <taxon>Ecdysozoa</taxon>
        <taxon>Arthropoda</taxon>
        <taxon>Chelicerata</taxon>
        <taxon>Arachnida</taxon>
        <taxon>Acari</taxon>
        <taxon>Acariformes</taxon>
        <taxon>Trombidiformes</taxon>
        <taxon>Prostigmata</taxon>
        <taxon>Anystina</taxon>
        <taxon>Parasitengona</taxon>
        <taxon>Trombidioidea</taxon>
        <taxon>Trombidiidae</taxon>
        <taxon>Dinothrombium</taxon>
    </lineage>
</organism>
<feature type="domain" description="ACAD9/ACADV-like C-terminal" evidence="8">
    <location>
        <begin position="481"/>
        <end position="586"/>
    </location>
</feature>
<accession>A0A3S3NLX4</accession>
<dbReference type="InterPro" id="IPR046373">
    <property type="entry name" value="Acyl-CoA_Oxase/DH_mid-dom_sf"/>
</dbReference>
<keyword evidence="4" id="KW-0274">FAD</keyword>
<gene>
    <name evidence="11" type="ORF">B4U79_16264</name>
    <name evidence="10" type="ORF">B4U79_16333</name>
    <name evidence="9" type="ORF">B4U79_16620</name>
</gene>
<reference evidence="10 12" key="1">
    <citation type="journal article" date="2018" name="Gigascience">
        <title>Genomes of trombidid mites reveal novel predicted allergens and laterally-transferred genes associated with secondary metabolism.</title>
        <authorList>
            <person name="Dong X."/>
            <person name="Chaisiri K."/>
            <person name="Xia D."/>
            <person name="Armstrong S.D."/>
            <person name="Fang Y."/>
            <person name="Donnelly M.J."/>
            <person name="Kadowaki T."/>
            <person name="McGarry J.W."/>
            <person name="Darby A.C."/>
            <person name="Makepeace B.L."/>
        </authorList>
    </citation>
    <scope>NUCLEOTIDE SEQUENCE [LARGE SCALE GENOMIC DNA]</scope>
    <source>
        <strain evidence="10">UoL-WK</strain>
    </source>
</reference>
<dbReference type="STRING" id="1965070.A0A3S3NLX4"/>
<dbReference type="Proteomes" id="UP000285301">
    <property type="component" value="Unassembled WGS sequence"/>
</dbReference>
<comment type="similarity">
    <text evidence="2">Belongs to the acyl-CoA dehydrogenase family.</text>
</comment>
<evidence type="ECO:0000313" key="12">
    <source>
        <dbReference type="Proteomes" id="UP000285301"/>
    </source>
</evidence>
<comment type="cofactor">
    <cofactor evidence="1">
        <name>FAD</name>
        <dbReference type="ChEBI" id="CHEBI:57692"/>
    </cofactor>
</comment>
<evidence type="ECO:0000259" key="8">
    <source>
        <dbReference type="Pfam" id="PF21343"/>
    </source>
</evidence>
<keyword evidence="3" id="KW-0285">Flavoprotein</keyword>
<dbReference type="PANTHER" id="PTHR43884:SF12">
    <property type="entry name" value="ISOVALERYL-COA DEHYDROGENASE, MITOCHONDRIAL-RELATED"/>
    <property type="match status" value="1"/>
</dbReference>
<dbReference type="Pfam" id="PF21343">
    <property type="entry name" value="ACAD9-ACADV_C"/>
    <property type="match status" value="1"/>
</dbReference>
<proteinExistence type="inferred from homology"/>
<protein>
    <submittedName>
        <fullName evidence="10">Acyl-CoA dehydrogenase-like protein</fullName>
    </submittedName>
</protein>
<feature type="domain" description="Acyl-CoA dehydrogenase/oxidase C-terminal" evidence="7">
    <location>
        <begin position="296"/>
        <end position="395"/>
    </location>
</feature>
<dbReference type="InterPro" id="IPR049448">
    <property type="entry name" value="ACAD9/ACADV-like_C"/>
</dbReference>
<keyword evidence="6" id="KW-0560">Oxidoreductase</keyword>
<dbReference type="Gene3D" id="1.20.140.10">
    <property type="entry name" value="Butyryl-CoA Dehydrogenase, subunit A, domain 3"/>
    <property type="match status" value="2"/>
</dbReference>
<sequence>MNSKRTLFRKLFVRSNVARWFCEQKQAFTLKEFELPNVVEPQPIATNLQFNFNRLWLLSKSETISILESVGESLALKPSDVEESIRQRNEKLKISANNNNDYFNRIGVHPAGNPDVQLLIFDLIIQNCLSMATIQESKNENLKEAIKEKFEQNPNLKIGFAWNERSLPLGALPYPEWESVAKLTPDGSSWVISGSKNRILNQDYDYYIVFCRTTDYPDLERPVYMIDNRDEPNPGVVAVLLRRDQIAKVTDEGVENSVGYKTITFEGVSLPREHYEIFPAEEFGVKAQNAKGFGHVATASFILGQMKSLLNFTYNYLINERKPLLDCEIVQTLLCDMTRKIYALESVVYMVAAMYDCFDRDYGAHLYLEAATCKILAVEYGRDIYQKAQTVFGSKFLTASPFIDFINILDSFLDGSLHNRILVGLQGMKLLGTYTNDHVHKLNLGPFYPMYMIKHAFKKSYYQKRSKLPFSEWDIKGYLHPSLQHEADQLELCLQVLKHSAEFSLLRYTKNISRHQCDINRLTQMAIDIFTLTCVLSRASRAYCDGIRNGDIDVFTAKYISEETTLRNQALLLDLERSEIDKLEKMDEHIHHRNIKFNGYYAFPPLDKTFY</sequence>
<dbReference type="EMBL" id="NCKU01004473">
    <property type="protein sequence ID" value="RWS05886.1"/>
    <property type="molecule type" value="Genomic_DNA"/>
</dbReference>
<name>A0A3S3NLX4_9ACAR</name>
<evidence type="ECO:0000256" key="3">
    <source>
        <dbReference type="ARBA" id="ARBA00022630"/>
    </source>
</evidence>
<dbReference type="EMBL" id="NCKU01007728">
    <property type="protein sequence ID" value="RWS02435.1"/>
    <property type="molecule type" value="Genomic_DNA"/>
</dbReference>
<dbReference type="Gene3D" id="2.40.110.10">
    <property type="entry name" value="Butyryl-CoA Dehydrogenase, subunit A, domain 2"/>
    <property type="match status" value="1"/>
</dbReference>
<dbReference type="InterPro" id="IPR036250">
    <property type="entry name" value="AcylCo_DH-like_C"/>
</dbReference>
<dbReference type="GO" id="GO:0046359">
    <property type="term" value="P:butyrate catabolic process"/>
    <property type="evidence" value="ECO:0007669"/>
    <property type="project" value="TreeGrafter"/>
</dbReference>
<reference evidence="10" key="2">
    <citation type="submission" date="2018-11" db="EMBL/GenBank/DDBJ databases">
        <title>Trombidioid mite genomics.</title>
        <authorList>
            <person name="Dong X."/>
        </authorList>
    </citation>
    <scope>NUCLEOTIDE SEQUENCE</scope>
    <source>
        <strain evidence="10">UoL-WK</strain>
    </source>
</reference>
<evidence type="ECO:0000256" key="1">
    <source>
        <dbReference type="ARBA" id="ARBA00001974"/>
    </source>
</evidence>
<evidence type="ECO:0000313" key="10">
    <source>
        <dbReference type="EMBL" id="RWS05286.1"/>
    </source>
</evidence>
<evidence type="ECO:0000256" key="5">
    <source>
        <dbReference type="ARBA" id="ARBA00022946"/>
    </source>
</evidence>
<evidence type="ECO:0000259" key="7">
    <source>
        <dbReference type="Pfam" id="PF00441"/>
    </source>
</evidence>
<dbReference type="EMBL" id="NCKU01004899">
    <property type="protein sequence ID" value="RWS05286.1"/>
    <property type="molecule type" value="Genomic_DNA"/>
</dbReference>